<reference evidence="3" key="1">
    <citation type="journal article" date="2023" name="Int. J. Mol. Sci.">
        <title>Metagenomics Revealed a New Genus 'Candidatus Thiocaldithrix dubininis' gen. nov., sp. nov. and a New Species 'Candidatus Thiothrix putei' sp. nov. in the Family Thiotrichaceae, Some Members of Which Have Traits of Both Na+- and H+-Motive Energetics.</title>
        <authorList>
            <person name="Ravin N.V."/>
            <person name="Muntyan M.S."/>
            <person name="Smolyakov D.D."/>
            <person name="Rudenko T.S."/>
            <person name="Beletsky A.V."/>
            <person name="Mardanov A.V."/>
            <person name="Grabovich M.Y."/>
        </authorList>
    </citation>
    <scope>NUCLEOTIDE SEQUENCE</scope>
    <source>
        <strain evidence="3">GKL-02</strain>
    </source>
</reference>
<proteinExistence type="inferred from homology"/>
<dbReference type="PANTHER" id="PTHR46268:SF6">
    <property type="entry name" value="UNIVERSAL STRESS PROTEIN UP12"/>
    <property type="match status" value="1"/>
</dbReference>
<dbReference type="InterPro" id="IPR006016">
    <property type="entry name" value="UspA"/>
</dbReference>
<feature type="domain" description="UspA" evidence="2">
    <location>
        <begin position="28"/>
        <end position="172"/>
    </location>
</feature>
<dbReference type="Proteomes" id="UP001301326">
    <property type="component" value="Chromosome"/>
</dbReference>
<name>A0AA95HF39_9GAMM</name>
<dbReference type="Pfam" id="PF00582">
    <property type="entry name" value="Usp"/>
    <property type="match status" value="1"/>
</dbReference>
<comment type="similarity">
    <text evidence="1">Belongs to the universal stress protein A family.</text>
</comment>
<gene>
    <name evidence="3" type="ORF">QJT81_09050</name>
</gene>
<sequence length="175" mass="18815">MKPYQHILVPVDFTKAFERIGGHGNHRYQHILVPVDFTKISNTIVARAHELANFYQAKLTLLNVLEDASLGNVAFGGTNKLGMPPAIKQNQINLATEKLRKLADNLGAGANVALEVTYASGKPSDAIIEFVKQNGIELVVVGNSGKKSVLGFMGSTAEATLKGVPCDVMAVRIMD</sequence>
<dbReference type="PANTHER" id="PTHR46268">
    <property type="entry name" value="STRESS RESPONSE PROTEIN NHAX"/>
    <property type="match status" value="1"/>
</dbReference>
<dbReference type="EMBL" id="CP124756">
    <property type="protein sequence ID" value="WGZ96097.1"/>
    <property type="molecule type" value="Genomic_DNA"/>
</dbReference>
<dbReference type="SUPFAM" id="SSF52402">
    <property type="entry name" value="Adenine nucleotide alpha hydrolases-like"/>
    <property type="match status" value="1"/>
</dbReference>
<dbReference type="AlphaFoldDB" id="A0AA95HF39"/>
<evidence type="ECO:0000259" key="2">
    <source>
        <dbReference type="Pfam" id="PF00582"/>
    </source>
</evidence>
<dbReference type="PIRSF" id="PIRSF006276">
    <property type="entry name" value="UspA"/>
    <property type="match status" value="1"/>
</dbReference>
<protein>
    <submittedName>
        <fullName evidence="3">Universal stress protein</fullName>
    </submittedName>
</protein>
<evidence type="ECO:0000256" key="1">
    <source>
        <dbReference type="ARBA" id="ARBA00008791"/>
    </source>
</evidence>
<accession>A0AA95HF39</accession>
<dbReference type="KEGG" id="tput:QJT81_09050"/>
<evidence type="ECO:0000313" key="3">
    <source>
        <dbReference type="EMBL" id="WGZ96097.1"/>
    </source>
</evidence>
<dbReference type="InterPro" id="IPR014729">
    <property type="entry name" value="Rossmann-like_a/b/a_fold"/>
</dbReference>
<dbReference type="PRINTS" id="PR01438">
    <property type="entry name" value="UNVRSLSTRESS"/>
</dbReference>
<dbReference type="CDD" id="cd00293">
    <property type="entry name" value="USP-like"/>
    <property type="match status" value="1"/>
</dbReference>
<reference evidence="3" key="2">
    <citation type="submission" date="2023-04" db="EMBL/GenBank/DDBJ databases">
        <authorList>
            <person name="Beletskiy A.V."/>
            <person name="Mardanov A.V."/>
            <person name="Ravin N.V."/>
        </authorList>
    </citation>
    <scope>NUCLEOTIDE SEQUENCE</scope>
    <source>
        <strain evidence="3">GKL-02</strain>
    </source>
</reference>
<dbReference type="InterPro" id="IPR006015">
    <property type="entry name" value="Universal_stress_UspA"/>
</dbReference>
<dbReference type="Gene3D" id="3.40.50.620">
    <property type="entry name" value="HUPs"/>
    <property type="match status" value="1"/>
</dbReference>
<organism evidence="3">
    <name type="scientific">Candidatus Thiothrix putei</name>
    <dbReference type="NCBI Taxonomy" id="3080811"/>
    <lineage>
        <taxon>Bacteria</taxon>
        <taxon>Pseudomonadati</taxon>
        <taxon>Pseudomonadota</taxon>
        <taxon>Gammaproteobacteria</taxon>
        <taxon>Thiotrichales</taxon>
        <taxon>Thiotrichaceae</taxon>
        <taxon>Thiothrix</taxon>
    </lineage>
</organism>